<proteinExistence type="predicted"/>
<name>A0AAV0D1W6_9ASTE</name>
<organism evidence="2 3">
    <name type="scientific">Cuscuta epithymum</name>
    <dbReference type="NCBI Taxonomy" id="186058"/>
    <lineage>
        <taxon>Eukaryota</taxon>
        <taxon>Viridiplantae</taxon>
        <taxon>Streptophyta</taxon>
        <taxon>Embryophyta</taxon>
        <taxon>Tracheophyta</taxon>
        <taxon>Spermatophyta</taxon>
        <taxon>Magnoliopsida</taxon>
        <taxon>eudicotyledons</taxon>
        <taxon>Gunneridae</taxon>
        <taxon>Pentapetalae</taxon>
        <taxon>asterids</taxon>
        <taxon>lamiids</taxon>
        <taxon>Solanales</taxon>
        <taxon>Convolvulaceae</taxon>
        <taxon>Cuscuteae</taxon>
        <taxon>Cuscuta</taxon>
        <taxon>Cuscuta subgen. Cuscuta</taxon>
    </lineage>
</organism>
<evidence type="ECO:0000313" key="2">
    <source>
        <dbReference type="EMBL" id="CAH9090949.1"/>
    </source>
</evidence>
<feature type="signal peptide" evidence="1">
    <location>
        <begin position="1"/>
        <end position="21"/>
    </location>
</feature>
<protein>
    <submittedName>
        <fullName evidence="2">Uncharacterized protein</fullName>
    </submittedName>
</protein>
<reference evidence="2" key="1">
    <citation type="submission" date="2022-07" db="EMBL/GenBank/DDBJ databases">
        <authorList>
            <person name="Macas J."/>
            <person name="Novak P."/>
            <person name="Neumann P."/>
        </authorList>
    </citation>
    <scope>NUCLEOTIDE SEQUENCE</scope>
</reference>
<evidence type="ECO:0000256" key="1">
    <source>
        <dbReference type="SAM" id="SignalP"/>
    </source>
</evidence>
<keyword evidence="1" id="KW-0732">Signal</keyword>
<sequence>MNTRWLSFIFPMIVEKRILLGTVGGLECQFIVQNQDNGVMIQWSDNSWHRYPIPATSRTPKPKLFINSITCNGTIYWLNCDDVPDCIIACDLVNEPYSSASINLHEGSMPGGRGVVSLELGAVPGERRLFNVFRLSSGYRPAAVSTSRCC</sequence>
<keyword evidence="3" id="KW-1185">Reference proteome</keyword>
<dbReference type="EMBL" id="CAMAPF010000066">
    <property type="protein sequence ID" value="CAH9090949.1"/>
    <property type="molecule type" value="Genomic_DNA"/>
</dbReference>
<gene>
    <name evidence="2" type="ORF">CEPIT_LOCUS11475</name>
</gene>
<dbReference type="AlphaFoldDB" id="A0AAV0D1W6"/>
<accession>A0AAV0D1W6</accession>
<feature type="chain" id="PRO_5043426487" evidence="1">
    <location>
        <begin position="22"/>
        <end position="150"/>
    </location>
</feature>
<evidence type="ECO:0000313" key="3">
    <source>
        <dbReference type="Proteomes" id="UP001152523"/>
    </source>
</evidence>
<dbReference type="Proteomes" id="UP001152523">
    <property type="component" value="Unassembled WGS sequence"/>
</dbReference>
<comment type="caution">
    <text evidence="2">The sequence shown here is derived from an EMBL/GenBank/DDBJ whole genome shotgun (WGS) entry which is preliminary data.</text>
</comment>